<name>A0A7M3SAA8_9FIRM</name>
<reference evidence="4 5" key="2">
    <citation type="submission" date="2020-08" db="EMBL/GenBank/DDBJ databases">
        <authorList>
            <person name="Ueki A."/>
            <person name="Tonouchi A."/>
        </authorList>
    </citation>
    <scope>NUCLEOTIDE SEQUENCE [LARGE SCALE GENOMIC DNA]</scope>
    <source>
        <strain evidence="4 5">CTTW</strain>
    </source>
</reference>
<keyword evidence="5" id="KW-1185">Reference proteome</keyword>
<dbReference type="Proteomes" id="UP000515703">
    <property type="component" value="Chromosome"/>
</dbReference>
<dbReference type="InterPro" id="IPR000182">
    <property type="entry name" value="GNAT_dom"/>
</dbReference>
<dbReference type="RefSeq" id="WP_185257077.1">
    <property type="nucleotide sequence ID" value="NZ_AP023368.1"/>
</dbReference>
<dbReference type="InterPro" id="IPR050680">
    <property type="entry name" value="YpeA/RimI_acetyltransf"/>
</dbReference>
<sequence length="170" mass="19860">MEEKLLFRKGTKEDRDEICELIFNGVREMVANGIYQWDEIYPNREDVEQDIEKDELSVGLSDGDIAVTFVINKDCDEQYDGGKWVLDTENYKVIHRLCVHPKFQNRGFGKQTLVHIENNLREQGVSSIRLDAFTQNPYALKMYQSIGYHIAGEVNFRKGRFYLMEKVITV</sequence>
<dbReference type="Gene3D" id="3.40.630.30">
    <property type="match status" value="1"/>
</dbReference>
<reference evidence="4 5" key="1">
    <citation type="submission" date="2020-08" db="EMBL/GenBank/DDBJ databases">
        <title>Draft genome sequencing of an Anaerocolumna strain isolated from anoxic soil subjected to BSD treatment.</title>
        <authorList>
            <person name="Uek A."/>
            <person name="Tonouchi A."/>
        </authorList>
    </citation>
    <scope>NUCLEOTIDE SEQUENCE [LARGE SCALE GENOMIC DNA]</scope>
    <source>
        <strain evidence="4 5">CTTW</strain>
    </source>
</reference>
<evidence type="ECO:0000313" key="5">
    <source>
        <dbReference type="Proteomes" id="UP000515703"/>
    </source>
</evidence>
<dbReference type="Pfam" id="PF00583">
    <property type="entry name" value="Acetyltransf_1"/>
    <property type="match status" value="1"/>
</dbReference>
<dbReference type="InterPro" id="IPR016181">
    <property type="entry name" value="Acyl_CoA_acyltransferase"/>
</dbReference>
<evidence type="ECO:0000256" key="1">
    <source>
        <dbReference type="ARBA" id="ARBA00022679"/>
    </source>
</evidence>
<evidence type="ECO:0000259" key="3">
    <source>
        <dbReference type="PROSITE" id="PS51186"/>
    </source>
</evidence>
<organism evidence="4 5">
    <name type="scientific">Anaerocolumna chitinilytica</name>
    <dbReference type="NCBI Taxonomy" id="1727145"/>
    <lineage>
        <taxon>Bacteria</taxon>
        <taxon>Bacillati</taxon>
        <taxon>Bacillota</taxon>
        <taxon>Clostridia</taxon>
        <taxon>Lachnospirales</taxon>
        <taxon>Lachnospiraceae</taxon>
        <taxon>Anaerocolumna</taxon>
    </lineage>
</organism>
<gene>
    <name evidence="4" type="ORF">bsdcttw_45660</name>
</gene>
<keyword evidence="1 4" id="KW-0808">Transferase</keyword>
<dbReference type="PANTHER" id="PTHR43420:SF46">
    <property type="entry name" value="ACETYLTRANSFERASE"/>
    <property type="match status" value="1"/>
</dbReference>
<evidence type="ECO:0000256" key="2">
    <source>
        <dbReference type="ARBA" id="ARBA00023315"/>
    </source>
</evidence>
<dbReference type="PANTHER" id="PTHR43420">
    <property type="entry name" value="ACETYLTRANSFERASE"/>
    <property type="match status" value="1"/>
</dbReference>
<dbReference type="CDD" id="cd04301">
    <property type="entry name" value="NAT_SF"/>
    <property type="match status" value="1"/>
</dbReference>
<feature type="domain" description="N-acetyltransferase" evidence="3">
    <location>
        <begin position="5"/>
        <end position="169"/>
    </location>
</feature>
<dbReference type="EMBL" id="AP023368">
    <property type="protein sequence ID" value="BCK01526.1"/>
    <property type="molecule type" value="Genomic_DNA"/>
</dbReference>
<keyword evidence="2" id="KW-0012">Acyltransferase</keyword>
<dbReference type="SUPFAM" id="SSF55729">
    <property type="entry name" value="Acyl-CoA N-acyltransferases (Nat)"/>
    <property type="match status" value="1"/>
</dbReference>
<dbReference type="GO" id="GO:0016747">
    <property type="term" value="F:acyltransferase activity, transferring groups other than amino-acyl groups"/>
    <property type="evidence" value="ECO:0007669"/>
    <property type="project" value="InterPro"/>
</dbReference>
<accession>A0A7M3SAA8</accession>
<protein>
    <submittedName>
        <fullName evidence="4">N-acetyltransferase</fullName>
    </submittedName>
</protein>
<proteinExistence type="predicted"/>
<dbReference type="AlphaFoldDB" id="A0A7M3SAA8"/>
<dbReference type="KEGG" id="acht:bsdcttw_45660"/>
<evidence type="ECO:0000313" key="4">
    <source>
        <dbReference type="EMBL" id="BCK01526.1"/>
    </source>
</evidence>
<dbReference type="PROSITE" id="PS51186">
    <property type="entry name" value="GNAT"/>
    <property type="match status" value="1"/>
</dbReference>